<organism evidence="4 5">
    <name type="scientific">Pseudomonas mangiferae</name>
    <dbReference type="NCBI Taxonomy" id="2593654"/>
    <lineage>
        <taxon>Bacteria</taxon>
        <taxon>Pseudomonadati</taxon>
        <taxon>Pseudomonadota</taxon>
        <taxon>Gammaproteobacteria</taxon>
        <taxon>Pseudomonadales</taxon>
        <taxon>Pseudomonadaceae</taxon>
        <taxon>Pseudomonas</taxon>
    </lineage>
</organism>
<dbReference type="InterPro" id="IPR011051">
    <property type="entry name" value="RmlC_Cupin_sf"/>
</dbReference>
<dbReference type="InterPro" id="IPR013096">
    <property type="entry name" value="Cupin_2"/>
</dbReference>
<evidence type="ECO:0000259" key="3">
    <source>
        <dbReference type="Pfam" id="PF07883"/>
    </source>
</evidence>
<accession>A0A553GXB6</accession>
<comment type="caution">
    <text evidence="4">The sequence shown here is derived from an EMBL/GenBank/DDBJ whole genome shotgun (WGS) entry which is preliminary data.</text>
</comment>
<dbReference type="PANTHER" id="PTHR41517:SF1">
    <property type="entry name" value="CUPIN"/>
    <property type="match status" value="1"/>
</dbReference>
<dbReference type="Pfam" id="PF07883">
    <property type="entry name" value="Cupin_2"/>
    <property type="match status" value="2"/>
</dbReference>
<proteinExistence type="predicted"/>
<feature type="domain" description="Cupin type-2" evidence="3">
    <location>
        <begin position="90"/>
        <end position="157"/>
    </location>
</feature>
<evidence type="ECO:0000256" key="1">
    <source>
        <dbReference type="ARBA" id="ARBA00022964"/>
    </source>
</evidence>
<dbReference type="GO" id="GO:0051213">
    <property type="term" value="F:dioxygenase activity"/>
    <property type="evidence" value="ECO:0007669"/>
    <property type="project" value="UniProtKB-KW"/>
</dbReference>
<evidence type="ECO:0000313" key="4">
    <source>
        <dbReference type="EMBL" id="TRX74148.1"/>
    </source>
</evidence>
<evidence type="ECO:0000313" key="5">
    <source>
        <dbReference type="Proteomes" id="UP000315235"/>
    </source>
</evidence>
<dbReference type="CDD" id="cd06992">
    <property type="entry name" value="cupin_GDO-like_C"/>
    <property type="match status" value="1"/>
</dbReference>
<protein>
    <submittedName>
        <fullName evidence="4">Cupin domain-containing protein</fullName>
    </submittedName>
</protein>
<name>A0A553GXB6_9PSED</name>
<dbReference type="InterPro" id="IPR047183">
    <property type="entry name" value="GDO-like"/>
</dbReference>
<dbReference type="Proteomes" id="UP000315235">
    <property type="component" value="Unassembled WGS sequence"/>
</dbReference>
<keyword evidence="5" id="KW-1185">Reference proteome</keyword>
<keyword evidence="2" id="KW-0560">Oxidoreductase</keyword>
<dbReference type="Gene3D" id="2.60.120.10">
    <property type="entry name" value="Jelly Rolls"/>
    <property type="match status" value="1"/>
</dbReference>
<sequence length="355" mass="40012">MADGDARRALKEDLARFNCRVHQPDDPPLFTREPRSDMQTVLWCWNDLMPLLERVGEAIRIGSGGQRRTLRLANPGLPFGTTHTFWASIQYILPGEVAEAHRHTANAFRFILRGTGCSTTVDGECYEMNEGDLVLTPSMAWHDHVHRGAEPMIWLDVLDISLSRSLHATFFEPYDQGEMQPVGAVPEFSYRAFGSGTLRSPRARHRPGINPLLAYPWPAAEEALERAEGLERDPWDDVILEYQNPVEGGPAMKTLGTQLQKLRPGFHGRARRHTGSKLYCVLRGHGYSEVDGQRYDWGPGDFLAVKPWAWHAHHNDSSEDAVLFVVDDAPALRALGYYREEFQADEGLRADGDNQ</sequence>
<dbReference type="EMBL" id="VJOY01000009">
    <property type="protein sequence ID" value="TRX74148.1"/>
    <property type="molecule type" value="Genomic_DNA"/>
</dbReference>
<dbReference type="SUPFAM" id="SSF51182">
    <property type="entry name" value="RmlC-like cupins"/>
    <property type="match status" value="1"/>
</dbReference>
<dbReference type="CDD" id="cd02216">
    <property type="entry name" value="cupin_GDO-like_N"/>
    <property type="match status" value="1"/>
</dbReference>
<dbReference type="PANTHER" id="PTHR41517">
    <property type="entry name" value="1,2-DIOXYGENASE PROTEIN-RELATED"/>
    <property type="match status" value="1"/>
</dbReference>
<keyword evidence="1" id="KW-0223">Dioxygenase</keyword>
<dbReference type="AlphaFoldDB" id="A0A553GXB6"/>
<feature type="domain" description="Cupin type-2" evidence="3">
    <location>
        <begin position="259"/>
        <end position="326"/>
    </location>
</feature>
<gene>
    <name evidence="4" type="ORF">FM069_13515</name>
</gene>
<dbReference type="InterPro" id="IPR014710">
    <property type="entry name" value="RmlC-like_jellyroll"/>
</dbReference>
<dbReference type="OrthoDB" id="285029at2"/>
<evidence type="ECO:0000256" key="2">
    <source>
        <dbReference type="ARBA" id="ARBA00023002"/>
    </source>
</evidence>
<dbReference type="RefSeq" id="WP_143488886.1">
    <property type="nucleotide sequence ID" value="NZ_VJOY01000009.1"/>
</dbReference>
<reference evidence="4 5" key="1">
    <citation type="submission" date="2019-07" db="EMBL/GenBank/DDBJ databases">
        <title>Pseudomonas mangiferae sp. nov., isolated from bark of mango tree in Thailand.</title>
        <authorList>
            <person name="Srisuk N."/>
            <person name="Anurat P."/>
        </authorList>
    </citation>
    <scope>NUCLEOTIDE SEQUENCE [LARGE SCALE GENOMIC DNA]</scope>
    <source>
        <strain evidence="4 5">DMKU_BBB3-04</strain>
    </source>
</reference>